<comment type="caution">
    <text evidence="2">The sequence shown here is derived from an EMBL/GenBank/DDBJ whole genome shotgun (WGS) entry which is preliminary data.</text>
</comment>
<dbReference type="Proteomes" id="UP001165042">
    <property type="component" value="Unassembled WGS sequence"/>
</dbReference>
<feature type="domain" description="NmrA-like" evidence="1">
    <location>
        <begin position="2"/>
        <end position="245"/>
    </location>
</feature>
<evidence type="ECO:0000313" key="3">
    <source>
        <dbReference type="Proteomes" id="UP001165042"/>
    </source>
</evidence>
<dbReference type="PANTHER" id="PTHR43162:SF1">
    <property type="entry name" value="PRESTALK A DIFFERENTIATION PROTEIN A"/>
    <property type="match status" value="1"/>
</dbReference>
<dbReference type="InterPro" id="IPR036291">
    <property type="entry name" value="NAD(P)-bd_dom_sf"/>
</dbReference>
<dbReference type="SUPFAM" id="SSF51735">
    <property type="entry name" value="NAD(P)-binding Rossmann-fold domains"/>
    <property type="match status" value="1"/>
</dbReference>
<keyword evidence="3" id="KW-1185">Reference proteome</keyword>
<dbReference type="EMBL" id="BSSD01000001">
    <property type="protein sequence ID" value="GLW90502.1"/>
    <property type="molecule type" value="Genomic_DNA"/>
</dbReference>
<dbReference type="CDD" id="cd05269">
    <property type="entry name" value="TMR_SDR_a"/>
    <property type="match status" value="1"/>
</dbReference>
<dbReference type="Gene3D" id="3.40.50.720">
    <property type="entry name" value="NAD(P)-binding Rossmann-like Domain"/>
    <property type="match status" value="1"/>
</dbReference>
<dbReference type="InterPro" id="IPR008030">
    <property type="entry name" value="NmrA-like"/>
</dbReference>
<evidence type="ECO:0000259" key="1">
    <source>
        <dbReference type="Pfam" id="PF05368"/>
    </source>
</evidence>
<accession>A0A9W6QL01</accession>
<sequence length="287" mass="30294">MILVTGATGTIGRLLVRRLPAERTIAFVRDRAKAEGLRHVVGDFDDPTSLREAMTGVERLFLNAGGAVPTTGEQPMVRQQIAAIDAAVEAGVRHVVKLSVWHARVGGKLAEGAHGVIEEYLQASGLAWTILQPNGFMQNFSTGTAVATENGNFLGAYGDARVSYIDCDDIAASAAAALTGDIEPGQTFVLTGPEALTHNEIAAKLSAVVGRDIRYIDLPPAEFADRLTAAGAPEPFAADVAALFADVASGRLSPVTQDVETLTSRPPTTFNSFLHRHSPAIRAAWAN</sequence>
<name>A0A9W6QL01_9PSEU</name>
<dbReference type="InterPro" id="IPR051604">
    <property type="entry name" value="Ergot_Alk_Oxidoreductase"/>
</dbReference>
<dbReference type="RefSeq" id="WP_285608552.1">
    <property type="nucleotide sequence ID" value="NZ_BSSD01000001.1"/>
</dbReference>
<gene>
    <name evidence="2" type="ORF">Aglo03_13180</name>
</gene>
<dbReference type="Pfam" id="PF05368">
    <property type="entry name" value="NmrA"/>
    <property type="match status" value="1"/>
</dbReference>
<dbReference type="PANTHER" id="PTHR43162">
    <property type="match status" value="1"/>
</dbReference>
<proteinExistence type="predicted"/>
<organism evidence="2 3">
    <name type="scientific">Actinokineospora globicatena</name>
    <dbReference type="NCBI Taxonomy" id="103729"/>
    <lineage>
        <taxon>Bacteria</taxon>
        <taxon>Bacillati</taxon>
        <taxon>Actinomycetota</taxon>
        <taxon>Actinomycetes</taxon>
        <taxon>Pseudonocardiales</taxon>
        <taxon>Pseudonocardiaceae</taxon>
        <taxon>Actinokineospora</taxon>
    </lineage>
</organism>
<dbReference type="AlphaFoldDB" id="A0A9W6QL01"/>
<evidence type="ECO:0000313" key="2">
    <source>
        <dbReference type="EMBL" id="GLW90502.1"/>
    </source>
</evidence>
<dbReference type="Gene3D" id="3.90.25.10">
    <property type="entry name" value="UDP-galactose 4-epimerase, domain 1"/>
    <property type="match status" value="1"/>
</dbReference>
<reference evidence="2" key="1">
    <citation type="submission" date="2023-02" db="EMBL/GenBank/DDBJ databases">
        <title>Actinokineospora globicatena NBRC 15670.</title>
        <authorList>
            <person name="Ichikawa N."/>
            <person name="Sato H."/>
            <person name="Tonouchi N."/>
        </authorList>
    </citation>
    <scope>NUCLEOTIDE SEQUENCE</scope>
    <source>
        <strain evidence="2">NBRC 15670</strain>
    </source>
</reference>
<protein>
    <submittedName>
        <fullName evidence="2">NAD(P)-dependent oxidoreductase</fullName>
    </submittedName>
</protein>